<name>A0A174BUW7_9FIRM</name>
<gene>
    <name evidence="1" type="ORF">ERS852456_01432</name>
</gene>
<protein>
    <submittedName>
        <fullName evidence="1">Uncharacterized protein</fullName>
    </submittedName>
</protein>
<dbReference type="RefSeq" id="WP_055158954.1">
    <property type="nucleotide sequence ID" value="NZ_CYZO01000016.1"/>
</dbReference>
<dbReference type="EMBL" id="CYZO01000016">
    <property type="protein sequence ID" value="CUO03388.1"/>
    <property type="molecule type" value="Genomic_DNA"/>
</dbReference>
<organism evidence="1 2">
    <name type="scientific">[Ruminococcus] torques</name>
    <dbReference type="NCBI Taxonomy" id="33039"/>
    <lineage>
        <taxon>Bacteria</taxon>
        <taxon>Bacillati</taxon>
        <taxon>Bacillota</taxon>
        <taxon>Clostridia</taxon>
        <taxon>Lachnospirales</taxon>
        <taxon>Lachnospiraceae</taxon>
        <taxon>Mediterraneibacter</taxon>
    </lineage>
</organism>
<dbReference type="Proteomes" id="UP000095787">
    <property type="component" value="Unassembled WGS sequence"/>
</dbReference>
<accession>A0A174BUW7</accession>
<sequence length="170" mass="19662">MKNNENQNTSTIYYRPLKQWIEVTPEQKRDWERFVGTTRKAKQRAGACCIPYKKSYKCDGICDTCEFRCIPKDAPQQLSIDTEMENAYENGVSRTSFLADSRLTTEIDIDSLILNGLLTELQSSDPESYEILMAIADGLSERAGAERLNMPRNTFVYKRNQLLKRLKEKF</sequence>
<proteinExistence type="predicted"/>
<reference evidence="1 2" key="1">
    <citation type="submission" date="2015-09" db="EMBL/GenBank/DDBJ databases">
        <authorList>
            <consortium name="Pathogen Informatics"/>
        </authorList>
    </citation>
    <scope>NUCLEOTIDE SEQUENCE [LARGE SCALE GENOMIC DNA]</scope>
    <source>
        <strain evidence="1 2">2789STDY5834841</strain>
    </source>
</reference>
<evidence type="ECO:0000313" key="1">
    <source>
        <dbReference type="EMBL" id="CUO03388.1"/>
    </source>
</evidence>
<dbReference type="AlphaFoldDB" id="A0A174BUW7"/>
<evidence type="ECO:0000313" key="2">
    <source>
        <dbReference type="Proteomes" id="UP000095787"/>
    </source>
</evidence>